<dbReference type="AlphaFoldDB" id="A0A9D7XFP5"/>
<feature type="domain" description="GIY-YIG" evidence="2">
    <location>
        <begin position="10"/>
        <end position="86"/>
    </location>
</feature>
<comment type="similarity">
    <text evidence="1">Belongs to the UPF0213 family.</text>
</comment>
<sequence length="97" mass="11761">MLTRRPFLFMGYFVYILKNATDAELYKGFSENPFERLIYHNLGKSTFTSSKKSWEFIFLKEFPNKSEALKFERRIKKWNRKSLYQLIESSENSLQKE</sequence>
<dbReference type="PANTHER" id="PTHR34477:SF1">
    <property type="entry name" value="UPF0213 PROTEIN YHBQ"/>
    <property type="match status" value="1"/>
</dbReference>
<reference evidence="3 4" key="1">
    <citation type="submission" date="2020-10" db="EMBL/GenBank/DDBJ databases">
        <title>Connecting structure to function with the recovery of over 1000 high-quality activated sludge metagenome-assembled genomes encoding full-length rRNA genes using long-read sequencing.</title>
        <authorList>
            <person name="Singleton C.M."/>
            <person name="Petriglieri F."/>
            <person name="Kristensen J.M."/>
            <person name="Kirkegaard R.H."/>
            <person name="Michaelsen T.Y."/>
            <person name="Andersen M.H."/>
            <person name="Karst S.M."/>
            <person name="Dueholm M.S."/>
            <person name="Nielsen P.H."/>
            <person name="Albertsen M."/>
        </authorList>
    </citation>
    <scope>NUCLEOTIDE SEQUENCE [LARGE SCALE GENOMIC DNA]</scope>
    <source>
        <strain evidence="3">Ribe_18-Q3-R11-54_BAT3C.373</strain>
    </source>
</reference>
<comment type="caution">
    <text evidence="3">The sequence shown here is derived from an EMBL/GenBank/DDBJ whole genome shotgun (WGS) entry which is preliminary data.</text>
</comment>
<evidence type="ECO:0000313" key="3">
    <source>
        <dbReference type="EMBL" id="MBK9719140.1"/>
    </source>
</evidence>
<dbReference type="InterPro" id="IPR035901">
    <property type="entry name" value="GIY-YIG_endonuc_sf"/>
</dbReference>
<evidence type="ECO:0000256" key="1">
    <source>
        <dbReference type="ARBA" id="ARBA00007435"/>
    </source>
</evidence>
<dbReference type="PROSITE" id="PS50164">
    <property type="entry name" value="GIY_YIG"/>
    <property type="match status" value="1"/>
</dbReference>
<dbReference type="SUPFAM" id="SSF82771">
    <property type="entry name" value="GIY-YIG endonuclease"/>
    <property type="match status" value="1"/>
</dbReference>
<accession>A0A9D7XFP5</accession>
<evidence type="ECO:0000259" key="2">
    <source>
        <dbReference type="PROSITE" id="PS50164"/>
    </source>
</evidence>
<dbReference type="Proteomes" id="UP000808349">
    <property type="component" value="Unassembled WGS sequence"/>
</dbReference>
<dbReference type="InterPro" id="IPR050190">
    <property type="entry name" value="UPF0213_domain"/>
</dbReference>
<protein>
    <submittedName>
        <fullName evidence="3">GIY-YIG nuclease family protein</fullName>
    </submittedName>
</protein>
<dbReference type="InterPro" id="IPR000305">
    <property type="entry name" value="GIY-YIG_endonuc"/>
</dbReference>
<name>A0A9D7XFP5_9BACT</name>
<organism evidence="3 4">
    <name type="scientific">Candidatus Defluviibacterium haderslevense</name>
    <dbReference type="NCBI Taxonomy" id="2981993"/>
    <lineage>
        <taxon>Bacteria</taxon>
        <taxon>Pseudomonadati</taxon>
        <taxon>Bacteroidota</taxon>
        <taxon>Saprospiria</taxon>
        <taxon>Saprospirales</taxon>
        <taxon>Saprospiraceae</taxon>
        <taxon>Candidatus Defluviibacterium</taxon>
    </lineage>
</organism>
<dbReference type="EMBL" id="JADKFW010000016">
    <property type="protein sequence ID" value="MBK9719140.1"/>
    <property type="molecule type" value="Genomic_DNA"/>
</dbReference>
<dbReference type="PANTHER" id="PTHR34477">
    <property type="entry name" value="UPF0213 PROTEIN YHBQ"/>
    <property type="match status" value="1"/>
</dbReference>
<dbReference type="CDD" id="cd10449">
    <property type="entry name" value="GIY-YIG_SLX1_like"/>
    <property type="match status" value="1"/>
</dbReference>
<dbReference type="Pfam" id="PF01541">
    <property type="entry name" value="GIY-YIG"/>
    <property type="match status" value="1"/>
</dbReference>
<proteinExistence type="inferred from homology"/>
<dbReference type="Gene3D" id="3.40.1440.10">
    <property type="entry name" value="GIY-YIG endonuclease"/>
    <property type="match status" value="1"/>
</dbReference>
<evidence type="ECO:0000313" key="4">
    <source>
        <dbReference type="Proteomes" id="UP000808349"/>
    </source>
</evidence>
<gene>
    <name evidence="3" type="ORF">IPO85_16800</name>
</gene>